<sequence length="89" mass="9963">MEINAATRLVATEKWSHDVHTKKHPPEHKFSDGSAESIAEWARKSHGGDTKKAMDSLNFYINRAGHNLSEEQRSKVEHAKKLLGGGDKK</sequence>
<evidence type="ECO:0000256" key="1">
    <source>
        <dbReference type="SAM" id="MobiDB-lite"/>
    </source>
</evidence>
<evidence type="ECO:0000313" key="2">
    <source>
        <dbReference type="EMBL" id="QBQ74633.1"/>
    </source>
</evidence>
<proteinExistence type="predicted"/>
<feature type="region of interest" description="Disordered" evidence="1">
    <location>
        <begin position="14"/>
        <end position="34"/>
    </location>
</feature>
<reference evidence="2 3" key="1">
    <citation type="submission" date="2019-02" db="EMBL/GenBank/DDBJ databases">
        <title>Complete genome sequence of Burkholderia cenocepacia phage BcepSauron.</title>
        <authorList>
            <person name="Park K."/>
            <person name="Gonzalez C."/>
            <person name="Liu M."/>
            <person name="Gill J."/>
        </authorList>
    </citation>
    <scope>NUCLEOTIDE SEQUENCE [LARGE SCALE GENOMIC DNA]</scope>
</reference>
<name>A0A482MN77_9CAUD</name>
<dbReference type="Proteomes" id="UP000301424">
    <property type="component" value="Segment"/>
</dbReference>
<keyword evidence="3" id="KW-1185">Reference proteome</keyword>
<dbReference type="Pfam" id="PF11373">
    <property type="entry name" value="DUF3175"/>
    <property type="match status" value="1"/>
</dbReference>
<feature type="region of interest" description="Disordered" evidence="1">
    <location>
        <begin position="70"/>
        <end position="89"/>
    </location>
</feature>
<gene>
    <name evidence="2" type="ORF">BcepSauron_253</name>
</gene>
<dbReference type="EMBL" id="MK552141">
    <property type="protein sequence ID" value="QBQ74633.1"/>
    <property type="molecule type" value="Genomic_DNA"/>
</dbReference>
<dbReference type="InterPro" id="IPR021513">
    <property type="entry name" value="Phage_RSL1_Orf186"/>
</dbReference>
<accession>A0A482MN77</accession>
<protein>
    <submittedName>
        <fullName evidence="2">Uncharacterized protein</fullName>
    </submittedName>
</protein>
<organism evidence="2 3">
    <name type="scientific">Burkholderia phage BcepSauron</name>
    <dbReference type="NCBI Taxonomy" id="2530033"/>
    <lineage>
        <taxon>Viruses</taxon>
        <taxon>Duplodnaviria</taxon>
        <taxon>Heunggongvirae</taxon>
        <taxon>Uroviricota</taxon>
        <taxon>Caudoviricetes</taxon>
        <taxon>Sarumanvirus</taxon>
        <taxon>Sarumanvirus bcepsauron</taxon>
    </lineage>
</organism>
<evidence type="ECO:0000313" key="3">
    <source>
        <dbReference type="Proteomes" id="UP000301424"/>
    </source>
</evidence>